<accession>A0A9N7YST3</accession>
<protein>
    <submittedName>
        <fullName evidence="2">Uncharacterized protein</fullName>
    </submittedName>
</protein>
<reference evidence="2" key="1">
    <citation type="submission" date="2020-03" db="EMBL/GenBank/DDBJ databases">
        <authorList>
            <person name="Weist P."/>
        </authorList>
    </citation>
    <scope>NUCLEOTIDE SEQUENCE</scope>
</reference>
<evidence type="ECO:0000313" key="2">
    <source>
        <dbReference type="EMBL" id="CAB1435709.1"/>
    </source>
</evidence>
<evidence type="ECO:0000313" key="3">
    <source>
        <dbReference type="Proteomes" id="UP001153269"/>
    </source>
</evidence>
<keyword evidence="3" id="KW-1185">Reference proteome</keyword>
<dbReference type="EMBL" id="CADEAL010001801">
    <property type="protein sequence ID" value="CAB1435709.1"/>
    <property type="molecule type" value="Genomic_DNA"/>
</dbReference>
<feature type="compositionally biased region" description="Low complexity" evidence="1">
    <location>
        <begin position="132"/>
        <end position="148"/>
    </location>
</feature>
<feature type="region of interest" description="Disordered" evidence="1">
    <location>
        <begin position="132"/>
        <end position="155"/>
    </location>
</feature>
<feature type="region of interest" description="Disordered" evidence="1">
    <location>
        <begin position="228"/>
        <end position="250"/>
    </location>
</feature>
<dbReference type="Proteomes" id="UP001153269">
    <property type="component" value="Unassembled WGS sequence"/>
</dbReference>
<organism evidence="2 3">
    <name type="scientific">Pleuronectes platessa</name>
    <name type="common">European plaice</name>
    <dbReference type="NCBI Taxonomy" id="8262"/>
    <lineage>
        <taxon>Eukaryota</taxon>
        <taxon>Metazoa</taxon>
        <taxon>Chordata</taxon>
        <taxon>Craniata</taxon>
        <taxon>Vertebrata</taxon>
        <taxon>Euteleostomi</taxon>
        <taxon>Actinopterygii</taxon>
        <taxon>Neopterygii</taxon>
        <taxon>Teleostei</taxon>
        <taxon>Neoteleostei</taxon>
        <taxon>Acanthomorphata</taxon>
        <taxon>Carangaria</taxon>
        <taxon>Pleuronectiformes</taxon>
        <taxon>Pleuronectoidei</taxon>
        <taxon>Pleuronectidae</taxon>
        <taxon>Pleuronectes</taxon>
    </lineage>
</organism>
<proteinExistence type="predicted"/>
<sequence length="250" mass="27323">MEAWHGRVVALPVHHEVTVQNVCDCETTKEQSEGRSGGLYSVISSSLWPPLSPRRTREHTHPSGERERVEGKGTEVREDGRGGGVRGGRETRREGADEIEKRKSKSVDKRNRALHFALLCKRVYFPPLPASLSPSSLSPSSLSPSSLSPCPPPASLPRGEPELWIYAPCDWTRCPDPVGQMSSGEEVEVEVEVEVARGSGRRGGSACVGQVGDKWGREELAVGRRERRRRLGLHLPPPPSSLLLPPPPAS</sequence>
<comment type="caution">
    <text evidence="2">The sequence shown here is derived from an EMBL/GenBank/DDBJ whole genome shotgun (WGS) entry which is preliminary data.</text>
</comment>
<gene>
    <name evidence="2" type="ORF">PLEPLA_LOCUS23760</name>
</gene>
<feature type="region of interest" description="Disordered" evidence="1">
    <location>
        <begin position="29"/>
        <end position="107"/>
    </location>
</feature>
<feature type="compositionally biased region" description="Pro residues" evidence="1">
    <location>
        <begin position="235"/>
        <end position="250"/>
    </location>
</feature>
<feature type="compositionally biased region" description="Basic and acidic residues" evidence="1">
    <location>
        <begin position="59"/>
        <end position="107"/>
    </location>
</feature>
<evidence type="ECO:0000256" key="1">
    <source>
        <dbReference type="SAM" id="MobiDB-lite"/>
    </source>
</evidence>
<dbReference type="AlphaFoldDB" id="A0A9N7YST3"/>
<name>A0A9N7YST3_PLEPL</name>